<dbReference type="RefSeq" id="XP_038738704.1">
    <property type="nucleotide sequence ID" value="XM_038895998.1"/>
</dbReference>
<evidence type="ECO:0000256" key="1">
    <source>
        <dbReference type="SAM" id="MobiDB-lite"/>
    </source>
</evidence>
<feature type="region of interest" description="Disordered" evidence="1">
    <location>
        <begin position="196"/>
        <end position="260"/>
    </location>
</feature>
<evidence type="ECO:0000313" key="3">
    <source>
        <dbReference type="EMBL" id="KAF9869243.1"/>
    </source>
</evidence>
<reference evidence="3" key="2">
    <citation type="submission" date="2020-11" db="EMBL/GenBank/DDBJ databases">
        <title>Whole genome sequencing of Colletotrichum sp.</title>
        <authorList>
            <person name="Li H."/>
        </authorList>
    </citation>
    <scope>NUCLEOTIDE SEQUENCE</scope>
    <source>
        <strain evidence="3">CkLH20</strain>
    </source>
</reference>
<dbReference type="EMBL" id="JAATWM020000084">
    <property type="protein sequence ID" value="KAF9869243.1"/>
    <property type="molecule type" value="Genomic_DNA"/>
</dbReference>
<dbReference type="GeneID" id="62169072"/>
<name>A0A9P6HRT6_9PEZI</name>
<gene>
    <name evidence="3" type="ORF">CkaCkLH20_13288</name>
</gene>
<keyword evidence="4" id="KW-1185">Reference proteome</keyword>
<dbReference type="PANTHER" id="PTHR24148">
    <property type="entry name" value="ANKYRIN REPEAT DOMAIN-CONTAINING PROTEIN 39 HOMOLOG-RELATED"/>
    <property type="match status" value="1"/>
</dbReference>
<dbReference type="OrthoDB" id="2157530at2759"/>
<feature type="domain" description="Heterokaryon incompatibility" evidence="2">
    <location>
        <begin position="42"/>
        <end position="161"/>
    </location>
</feature>
<reference evidence="3" key="1">
    <citation type="submission" date="2020-03" db="EMBL/GenBank/DDBJ databases">
        <authorList>
            <person name="He L."/>
        </authorList>
    </citation>
    <scope>NUCLEOTIDE SEQUENCE</scope>
    <source>
        <strain evidence="3">CkLH20</strain>
    </source>
</reference>
<dbReference type="Pfam" id="PF26639">
    <property type="entry name" value="Het-6_barrel"/>
    <property type="match status" value="1"/>
</dbReference>
<protein>
    <recommendedName>
        <fullName evidence="2">Heterokaryon incompatibility domain-containing protein</fullName>
    </recommendedName>
</protein>
<comment type="caution">
    <text evidence="3">The sequence shown here is derived from an EMBL/GenBank/DDBJ whole genome shotgun (WGS) entry which is preliminary data.</text>
</comment>
<dbReference type="Pfam" id="PF06985">
    <property type="entry name" value="HET"/>
    <property type="match status" value="1"/>
</dbReference>
<dbReference type="PANTHER" id="PTHR24148:SF64">
    <property type="entry name" value="HETEROKARYON INCOMPATIBILITY DOMAIN-CONTAINING PROTEIN"/>
    <property type="match status" value="1"/>
</dbReference>
<evidence type="ECO:0000259" key="2">
    <source>
        <dbReference type="Pfam" id="PF06985"/>
    </source>
</evidence>
<dbReference type="InterPro" id="IPR052895">
    <property type="entry name" value="HetReg/Transcr_Mod"/>
</dbReference>
<sequence>MSHFYRDLPDGHIRVLTIHPGNETTPLSGVLRSVPLASAPDFEAVSYAWGNEDFTDTLDVVFSTESTSGGKELTGRIPITPNVTSLLRSLRYRNEPRVLWIDAICINQTNVSERSAQVQQMRQIYSCAQRVIIWLGLATEDGESDHAFRFLRRMGTYKKRHEPRDYMNYVPDEVSEFSDDGSLSLSDLERVSDVDGANCDEEDEGSQSSFPASPSDESDLESAGLLEHEEQTWDSSSKSLQGDPLALGNPECKSDIEAGHSHDKEGEFSGLFVIASDDESKPLSATTEPHEPIVLTFAPLASLGFKAYRDQESMSFSEQLRVRWKQNQAVIGDSPYFGGSMDFARVFGHGYAACADEKAVAWFGNDLTTLHTHAVLIDEISSWCGIPQGSGPIEVESVIDNACAIAHHALQGATQYWWMEDEREKNEVREQLVGQLWGNETGEYESQAREIALQVIIEKVLCAGSAAASTVAQVVQNVMPLRRFFVTKGERYLGIGPASARPGDKVFVIAGCNFPLILREIADENGDGTGEFELVGESYVHGIMAGEAISRMKETAWWEGVVRWLFPKTVKWTKIVIR</sequence>
<dbReference type="AlphaFoldDB" id="A0A9P6HRT6"/>
<evidence type="ECO:0000313" key="4">
    <source>
        <dbReference type="Proteomes" id="UP000781932"/>
    </source>
</evidence>
<organism evidence="3 4">
    <name type="scientific">Colletotrichum karsti</name>
    <dbReference type="NCBI Taxonomy" id="1095194"/>
    <lineage>
        <taxon>Eukaryota</taxon>
        <taxon>Fungi</taxon>
        <taxon>Dikarya</taxon>
        <taxon>Ascomycota</taxon>
        <taxon>Pezizomycotina</taxon>
        <taxon>Sordariomycetes</taxon>
        <taxon>Hypocreomycetidae</taxon>
        <taxon>Glomerellales</taxon>
        <taxon>Glomerellaceae</taxon>
        <taxon>Colletotrichum</taxon>
        <taxon>Colletotrichum boninense species complex</taxon>
    </lineage>
</organism>
<dbReference type="InterPro" id="IPR010730">
    <property type="entry name" value="HET"/>
</dbReference>
<dbReference type="Proteomes" id="UP000781932">
    <property type="component" value="Unassembled WGS sequence"/>
</dbReference>
<accession>A0A9P6HRT6</accession>
<proteinExistence type="predicted"/>